<reference evidence="2 3" key="1">
    <citation type="submission" date="2021-03" db="EMBL/GenBank/DDBJ databases">
        <title>novel species isolated from a fishpond in China.</title>
        <authorList>
            <person name="Lu H."/>
            <person name="Cai Z."/>
        </authorList>
    </citation>
    <scope>NUCLEOTIDE SEQUENCE [LARGE SCALE GENOMIC DNA]</scope>
    <source>
        <strain evidence="2 3">JCM 31546</strain>
    </source>
</reference>
<evidence type="ECO:0008006" key="4">
    <source>
        <dbReference type="Google" id="ProtNLM"/>
    </source>
</evidence>
<evidence type="ECO:0000313" key="3">
    <source>
        <dbReference type="Proteomes" id="UP000664698"/>
    </source>
</evidence>
<name>A0ABS3BM48_9BACT</name>
<evidence type="ECO:0000256" key="1">
    <source>
        <dbReference type="SAM" id="SignalP"/>
    </source>
</evidence>
<feature type="signal peptide" evidence="1">
    <location>
        <begin position="1"/>
        <end position="21"/>
    </location>
</feature>
<protein>
    <recommendedName>
        <fullName evidence="4">GWxTD domain-containing protein</fullName>
    </recommendedName>
</protein>
<organism evidence="2 3">
    <name type="scientific">Algoriphagus aestuariicola</name>
    <dbReference type="NCBI Taxonomy" id="1852016"/>
    <lineage>
        <taxon>Bacteria</taxon>
        <taxon>Pseudomonadati</taxon>
        <taxon>Bacteroidota</taxon>
        <taxon>Cytophagia</taxon>
        <taxon>Cytophagales</taxon>
        <taxon>Cyclobacteriaceae</taxon>
        <taxon>Algoriphagus</taxon>
    </lineage>
</organism>
<dbReference type="EMBL" id="JAFKCW010000001">
    <property type="protein sequence ID" value="MBN7800011.1"/>
    <property type="molecule type" value="Genomic_DNA"/>
</dbReference>
<comment type="caution">
    <text evidence="2">The sequence shown here is derived from an EMBL/GenBank/DDBJ whole genome shotgun (WGS) entry which is preliminary data.</text>
</comment>
<sequence length="541" mass="61456">MKIIHALFGFFLLGLGESALAQIQPNFEETVGFSIPKTVYFTGEKIWLSIDVAISSGPTPSRVVYAELWNRHSESVALAKIPLQDGLAFNYLEIPSGLPSDHYLLRLFTRVSPYQNPDIGLVQEFVTVFNPHIPPKVVESREVLSIEEVPSEFLEFSHSSLSPGEQLRVNYIGSDSLIELSVAVANPFLDSRGRHLSKILYDKLEAKALVPEFFGHIIEAKAQIDGRDSSGSGLYFLSLHGKKSALFTDRKNGKGNLLIDAGGFRHWDYLIAQRDENQPLGDFEIVAPSPPTKFRQDFSFPTLEISPSDSTFLRKLLLGSQIGGYFAQEFEQNDIPVVEGFVPDRTFLLDDYIRFEDVETHIKEYVPEVLVRTRDRHKELRVLNALQERSFEESPLILLDAMPVFEPDRLLRFNPSKFKQLEIYSRPFFLNDARFAGVVSFSSFDHEFGGFPLSEKAVFIPYSGLQPPVMEKERLFEVPREYSKETDWRTVLHWSEVFGRRASVSGVTVTASWVKGRYLIEATVMDSSGKIKHEKAWFEVK</sequence>
<dbReference type="Proteomes" id="UP000664698">
    <property type="component" value="Unassembled WGS sequence"/>
</dbReference>
<proteinExistence type="predicted"/>
<accession>A0ABS3BM48</accession>
<gene>
    <name evidence="2" type="ORF">J0A67_04015</name>
</gene>
<keyword evidence="3" id="KW-1185">Reference proteome</keyword>
<keyword evidence="1" id="KW-0732">Signal</keyword>
<dbReference type="RefSeq" id="WP_206567979.1">
    <property type="nucleotide sequence ID" value="NZ_JAFKCW010000001.1"/>
</dbReference>
<feature type="chain" id="PRO_5045835113" description="GWxTD domain-containing protein" evidence="1">
    <location>
        <begin position="22"/>
        <end position="541"/>
    </location>
</feature>
<evidence type="ECO:0000313" key="2">
    <source>
        <dbReference type="EMBL" id="MBN7800011.1"/>
    </source>
</evidence>